<dbReference type="OrthoDB" id="10673360at2759"/>
<proteinExistence type="predicted"/>
<dbReference type="EMBL" id="GGMS01011677">
    <property type="protein sequence ID" value="MBY80880.1"/>
    <property type="molecule type" value="Transcribed_RNA"/>
</dbReference>
<accession>A0A2S2QTM4</accession>
<gene>
    <name evidence="1" type="ORF">g.92954</name>
</gene>
<organism evidence="1">
    <name type="scientific">Sipha flava</name>
    <name type="common">yellow sugarcane aphid</name>
    <dbReference type="NCBI Taxonomy" id="143950"/>
    <lineage>
        <taxon>Eukaryota</taxon>
        <taxon>Metazoa</taxon>
        <taxon>Ecdysozoa</taxon>
        <taxon>Arthropoda</taxon>
        <taxon>Hexapoda</taxon>
        <taxon>Insecta</taxon>
        <taxon>Pterygota</taxon>
        <taxon>Neoptera</taxon>
        <taxon>Paraneoptera</taxon>
        <taxon>Hemiptera</taxon>
        <taxon>Sternorrhyncha</taxon>
        <taxon>Aphidomorpha</taxon>
        <taxon>Aphidoidea</taxon>
        <taxon>Aphididae</taxon>
        <taxon>Sipha</taxon>
    </lineage>
</organism>
<sequence length="138" mass="16075">MHKKCFTKAKNRLVRAPSGGIVVDQPFSENITNSATLDQSCQLVVIAATHKVGKRGQDPVLKTKLSWLWNTNNSAVFRMKVELKLPEKYYVEYYKLDIRKELWNDMLMDMMPIKETYGLRRDNGDRFGKGKRFMKQSL</sequence>
<reference evidence="1" key="1">
    <citation type="submission" date="2018-04" db="EMBL/GenBank/DDBJ databases">
        <title>Transcriptome assembly of Sipha flava.</title>
        <authorList>
            <person name="Scully E.D."/>
            <person name="Geib S.M."/>
            <person name="Palmer N.A."/>
            <person name="Koch K."/>
            <person name="Bradshaw J."/>
            <person name="Heng-Moss T."/>
            <person name="Sarath G."/>
        </authorList>
    </citation>
    <scope>NUCLEOTIDE SEQUENCE</scope>
</reference>
<dbReference type="AlphaFoldDB" id="A0A2S2QTM4"/>
<name>A0A2S2QTM4_9HEMI</name>
<protein>
    <submittedName>
        <fullName evidence="1">Uncharacterized protein</fullName>
    </submittedName>
</protein>
<evidence type="ECO:0000313" key="1">
    <source>
        <dbReference type="EMBL" id="MBY80880.1"/>
    </source>
</evidence>